<dbReference type="RefSeq" id="WP_212219947.1">
    <property type="nucleotide sequence ID" value="NZ_JAGUCO010000035.1"/>
</dbReference>
<evidence type="ECO:0000256" key="4">
    <source>
        <dbReference type="PROSITE-ProRule" id="PRU00433"/>
    </source>
</evidence>
<dbReference type="InterPro" id="IPR051459">
    <property type="entry name" value="Cytochrome_c-type_DH"/>
</dbReference>
<dbReference type="PANTHER" id="PTHR35008:SF8">
    <property type="entry name" value="ALCOHOL DEHYDROGENASE CYTOCHROME C SUBUNIT"/>
    <property type="match status" value="1"/>
</dbReference>
<sequence>MNQKWMLKLLPAAFMLIFIACGPGKAKQSSQDMMMDDIAELKQSDGGELAYKKHCMVCHQRDAGGIPKMYPPLSNNEVVSGDKEKLIDIVLNGMSGEIEVNGEKYNGVMASYRNLSDQEIASVLNYLRSNFGNDGEKISTTDVKDLR</sequence>
<evidence type="ECO:0000256" key="5">
    <source>
        <dbReference type="SAM" id="SignalP"/>
    </source>
</evidence>
<keyword evidence="2 4" id="KW-0479">Metal-binding</keyword>
<accession>A0ABS5K1G7</accession>
<evidence type="ECO:0000256" key="1">
    <source>
        <dbReference type="ARBA" id="ARBA00022617"/>
    </source>
</evidence>
<dbReference type="EMBL" id="JAGUCO010000035">
    <property type="protein sequence ID" value="MBS2100998.1"/>
    <property type="molecule type" value="Genomic_DNA"/>
</dbReference>
<keyword evidence="5" id="KW-0732">Signal</keyword>
<keyword evidence="1 4" id="KW-0349">Heme</keyword>
<gene>
    <name evidence="7" type="ORF">KEM10_22125</name>
</gene>
<dbReference type="PROSITE" id="PS51007">
    <property type="entry name" value="CYTC"/>
    <property type="match status" value="1"/>
</dbReference>
<dbReference type="Proteomes" id="UP000708576">
    <property type="component" value="Unassembled WGS sequence"/>
</dbReference>
<dbReference type="PROSITE" id="PS51257">
    <property type="entry name" value="PROKAR_LIPOPROTEIN"/>
    <property type="match status" value="1"/>
</dbReference>
<dbReference type="Pfam" id="PF00034">
    <property type="entry name" value="Cytochrom_C"/>
    <property type="match status" value="1"/>
</dbReference>
<keyword evidence="8" id="KW-1185">Reference proteome</keyword>
<comment type="caution">
    <text evidence="7">The sequence shown here is derived from an EMBL/GenBank/DDBJ whole genome shotgun (WGS) entry which is preliminary data.</text>
</comment>
<proteinExistence type="predicted"/>
<feature type="domain" description="Cytochrome c" evidence="6">
    <location>
        <begin position="42"/>
        <end position="131"/>
    </location>
</feature>
<dbReference type="InterPro" id="IPR009056">
    <property type="entry name" value="Cyt_c-like_dom"/>
</dbReference>
<evidence type="ECO:0000259" key="6">
    <source>
        <dbReference type="PROSITE" id="PS51007"/>
    </source>
</evidence>
<dbReference type="Gene3D" id="1.10.760.10">
    <property type="entry name" value="Cytochrome c-like domain"/>
    <property type="match status" value="1"/>
</dbReference>
<evidence type="ECO:0000313" key="7">
    <source>
        <dbReference type="EMBL" id="MBS2100998.1"/>
    </source>
</evidence>
<dbReference type="SUPFAM" id="SSF46626">
    <property type="entry name" value="Cytochrome c"/>
    <property type="match status" value="1"/>
</dbReference>
<reference evidence="7 8" key="1">
    <citation type="journal article" date="2015" name="Int. J. Syst. Evol. Microbiol.">
        <title>Carboxylicivirga linearis sp. nov., isolated from a sea cucumber culture pond.</title>
        <authorList>
            <person name="Wang F.Q."/>
            <person name="Zhou Y.X."/>
            <person name="Lin X.Z."/>
            <person name="Chen G.J."/>
            <person name="Du Z.J."/>
        </authorList>
    </citation>
    <scope>NUCLEOTIDE SEQUENCE [LARGE SCALE GENOMIC DNA]</scope>
    <source>
        <strain evidence="7 8">FB218</strain>
    </source>
</reference>
<keyword evidence="3 4" id="KW-0408">Iron</keyword>
<dbReference type="PANTHER" id="PTHR35008">
    <property type="entry name" value="BLL4482 PROTEIN-RELATED"/>
    <property type="match status" value="1"/>
</dbReference>
<dbReference type="InterPro" id="IPR036909">
    <property type="entry name" value="Cyt_c-like_dom_sf"/>
</dbReference>
<name>A0ABS5K1G7_9BACT</name>
<evidence type="ECO:0000313" key="8">
    <source>
        <dbReference type="Proteomes" id="UP000708576"/>
    </source>
</evidence>
<protein>
    <submittedName>
        <fullName evidence="7">Cytochrome c</fullName>
    </submittedName>
</protein>
<evidence type="ECO:0000256" key="2">
    <source>
        <dbReference type="ARBA" id="ARBA00022723"/>
    </source>
</evidence>
<feature type="chain" id="PRO_5047448199" evidence="5">
    <location>
        <begin position="27"/>
        <end position="147"/>
    </location>
</feature>
<evidence type="ECO:0000256" key="3">
    <source>
        <dbReference type="ARBA" id="ARBA00023004"/>
    </source>
</evidence>
<feature type="signal peptide" evidence="5">
    <location>
        <begin position="1"/>
        <end position="26"/>
    </location>
</feature>
<organism evidence="7 8">
    <name type="scientific">Carboxylicivirga linearis</name>
    <dbReference type="NCBI Taxonomy" id="1628157"/>
    <lineage>
        <taxon>Bacteria</taxon>
        <taxon>Pseudomonadati</taxon>
        <taxon>Bacteroidota</taxon>
        <taxon>Bacteroidia</taxon>
        <taxon>Marinilabiliales</taxon>
        <taxon>Marinilabiliaceae</taxon>
        <taxon>Carboxylicivirga</taxon>
    </lineage>
</organism>